<organism evidence="1 2">
    <name type="scientific">Persicobacter diffluens</name>
    <dbReference type="NCBI Taxonomy" id="981"/>
    <lineage>
        <taxon>Bacteria</taxon>
        <taxon>Pseudomonadati</taxon>
        <taxon>Bacteroidota</taxon>
        <taxon>Cytophagia</taxon>
        <taxon>Cytophagales</taxon>
        <taxon>Persicobacteraceae</taxon>
        <taxon>Persicobacter</taxon>
    </lineage>
</organism>
<name>A0AAN4VX22_9BACT</name>
<gene>
    <name evidence="1" type="ORF">PEDI_10490</name>
</gene>
<dbReference type="EMBL" id="BQKE01000001">
    <property type="protein sequence ID" value="GJM60497.1"/>
    <property type="molecule type" value="Genomic_DNA"/>
</dbReference>
<sequence>MYFLMRDWVLDENSLYLMVKKREKAFDVFF</sequence>
<accession>A0AAN4VX22</accession>
<dbReference type="Proteomes" id="UP001310022">
    <property type="component" value="Unassembled WGS sequence"/>
</dbReference>
<evidence type="ECO:0000313" key="2">
    <source>
        <dbReference type="Proteomes" id="UP001310022"/>
    </source>
</evidence>
<proteinExistence type="predicted"/>
<evidence type="ECO:0000313" key="1">
    <source>
        <dbReference type="EMBL" id="GJM60497.1"/>
    </source>
</evidence>
<protein>
    <submittedName>
        <fullName evidence="1">Uncharacterized protein</fullName>
    </submittedName>
</protein>
<keyword evidence="2" id="KW-1185">Reference proteome</keyword>
<dbReference type="AlphaFoldDB" id="A0AAN4VX22"/>
<reference evidence="1 2" key="1">
    <citation type="submission" date="2021-12" db="EMBL/GenBank/DDBJ databases">
        <title>Genome sequencing of bacteria with rrn-lacking chromosome and rrn-plasmid.</title>
        <authorList>
            <person name="Anda M."/>
            <person name="Iwasaki W."/>
        </authorList>
    </citation>
    <scope>NUCLEOTIDE SEQUENCE [LARGE SCALE GENOMIC DNA]</scope>
    <source>
        <strain evidence="1 2">NBRC 15940</strain>
    </source>
</reference>
<comment type="caution">
    <text evidence="1">The sequence shown here is derived from an EMBL/GenBank/DDBJ whole genome shotgun (WGS) entry which is preliminary data.</text>
</comment>